<keyword evidence="3 4" id="KW-0274">FAD</keyword>
<name>A0A1B0D7W4_PHLPP</name>
<proteinExistence type="inferred from homology"/>
<evidence type="ECO:0000256" key="4">
    <source>
        <dbReference type="RuleBase" id="RU003968"/>
    </source>
</evidence>
<dbReference type="VEuPathDB" id="VectorBase:PPAI003637"/>
<feature type="active site" description="Proton acceptor" evidence="2">
    <location>
        <position position="558"/>
    </location>
</feature>
<evidence type="ECO:0000313" key="8">
    <source>
        <dbReference type="Proteomes" id="UP000092462"/>
    </source>
</evidence>
<dbReference type="Pfam" id="PF05199">
    <property type="entry name" value="GMC_oxred_C"/>
    <property type="match status" value="1"/>
</dbReference>
<dbReference type="Gene3D" id="3.30.560.10">
    <property type="entry name" value="Glucose Oxidase, domain 3"/>
    <property type="match status" value="1"/>
</dbReference>
<feature type="domain" description="Glucose-methanol-choline oxidoreductase N-terminal" evidence="5">
    <location>
        <begin position="95"/>
        <end position="118"/>
    </location>
</feature>
<feature type="domain" description="Glucose-methanol-choline oxidoreductase N-terminal" evidence="6">
    <location>
        <begin position="272"/>
        <end position="286"/>
    </location>
</feature>
<dbReference type="InterPro" id="IPR000172">
    <property type="entry name" value="GMC_OxRdtase_N"/>
</dbReference>
<dbReference type="PROSITE" id="PS00623">
    <property type="entry name" value="GMC_OXRED_1"/>
    <property type="match status" value="1"/>
</dbReference>
<dbReference type="PROSITE" id="PS00624">
    <property type="entry name" value="GMC_OXRED_2"/>
    <property type="match status" value="1"/>
</dbReference>
<evidence type="ECO:0000256" key="3">
    <source>
        <dbReference type="PIRSR" id="PIRSR000137-2"/>
    </source>
</evidence>
<comment type="cofactor">
    <cofactor evidence="3">
        <name>FAD</name>
        <dbReference type="ChEBI" id="CHEBI:57692"/>
    </cofactor>
</comment>
<dbReference type="PANTHER" id="PTHR11552">
    <property type="entry name" value="GLUCOSE-METHANOL-CHOLINE GMC OXIDOREDUCTASE"/>
    <property type="match status" value="1"/>
</dbReference>
<dbReference type="InterPro" id="IPR036188">
    <property type="entry name" value="FAD/NAD-bd_sf"/>
</dbReference>
<keyword evidence="4" id="KW-0285">Flavoprotein</keyword>
<accession>A0A1B0D7W4</accession>
<dbReference type="InterPro" id="IPR012132">
    <property type="entry name" value="GMC_OxRdtase"/>
</dbReference>
<feature type="binding site" evidence="3">
    <location>
        <position position="97"/>
    </location>
    <ligand>
        <name>FAD</name>
        <dbReference type="ChEBI" id="CHEBI:57692"/>
    </ligand>
</feature>
<evidence type="ECO:0000313" key="7">
    <source>
        <dbReference type="EnsemblMetazoa" id="PPAI003637-PA"/>
    </source>
</evidence>
<dbReference type="InterPro" id="IPR007867">
    <property type="entry name" value="GMC_OxRtase_C"/>
</dbReference>
<dbReference type="Proteomes" id="UP000092462">
    <property type="component" value="Unassembled WGS sequence"/>
</dbReference>
<reference evidence="7" key="1">
    <citation type="submission" date="2022-08" db="UniProtKB">
        <authorList>
            <consortium name="EnsemblMetazoa"/>
        </authorList>
    </citation>
    <scope>IDENTIFICATION</scope>
    <source>
        <strain evidence="7">Israel</strain>
    </source>
</reference>
<dbReference type="SUPFAM" id="SSF51905">
    <property type="entry name" value="FAD/NAD(P)-binding domain"/>
    <property type="match status" value="1"/>
</dbReference>
<sequence length="591" mass="66744">SPSLPTSIPLTTVKEYDFIIVGSGPAGCVLANRLSENPNWKILLLEAGGLETIAHDVPLITAYLQSTASNWGYTTEPEPGVCWGMNDQRCAFPRGKVLGGTSSINYMIYNRGNRRDFDRWAQEGNYGWSYADVLPYFKKSERSMLKGLENSPYHNRRGNLNVEYVPYRTPSVRAFIKGARQLGYRKVDYNGESQVGTSFVQANTFRGVRHSAASAFLRPIMKTRTNLKILIQTRVTKILIDPETKVAYGVEYVRNKKTRQAFATREVIVSAGTFNSPQLLMLSGVGPEDHLRELDIPVLENLPVGKTMYDHMSHAGLVFLVNTTGYTVYTNRINLFHIKQYLVGRGPFTMIGGVEALTFYKSPNSRDPPDWPDAEIITLGGSLASDEGTGVARGMNIRKDIYDAVFKPLETLPTDHWSAFIMQFRPKSYGQIRLQDKNPFHWPKFYPNYFQHEEDLEILLEATKETIRIAQTPAMRAIGTRIWDAPLPNCAHLHFGTDNYWRCSIRTLSATLHHQVSTCRMGPTWDRSTVVDPELRVHGIRRLRVADNSIIPHPITGHTNAVSFMIGEKCADMIKADWANGKMQKTRITFT</sequence>
<keyword evidence="8" id="KW-1185">Reference proteome</keyword>
<dbReference type="AlphaFoldDB" id="A0A1B0D7W4"/>
<dbReference type="VEuPathDB" id="VectorBase:PPAPM1_000848"/>
<evidence type="ECO:0000256" key="2">
    <source>
        <dbReference type="PIRSR" id="PIRSR000137-1"/>
    </source>
</evidence>
<dbReference type="GO" id="GO:0050660">
    <property type="term" value="F:flavin adenine dinucleotide binding"/>
    <property type="evidence" value="ECO:0007669"/>
    <property type="project" value="InterPro"/>
</dbReference>
<protein>
    <recommendedName>
        <fullName evidence="5 6">Glucose-methanol-choline oxidoreductase N-terminal domain-containing protein</fullName>
    </recommendedName>
</protein>
<dbReference type="SUPFAM" id="SSF54373">
    <property type="entry name" value="FAD-linked reductases, C-terminal domain"/>
    <property type="match status" value="1"/>
</dbReference>
<evidence type="ECO:0000259" key="5">
    <source>
        <dbReference type="PROSITE" id="PS00623"/>
    </source>
</evidence>
<dbReference type="EnsemblMetazoa" id="PPAI003637-RA">
    <property type="protein sequence ID" value="PPAI003637-PA"/>
    <property type="gene ID" value="PPAI003637"/>
</dbReference>
<evidence type="ECO:0000259" key="6">
    <source>
        <dbReference type="PROSITE" id="PS00624"/>
    </source>
</evidence>
<comment type="similarity">
    <text evidence="1 4">Belongs to the GMC oxidoreductase family.</text>
</comment>
<dbReference type="GO" id="GO:0016614">
    <property type="term" value="F:oxidoreductase activity, acting on CH-OH group of donors"/>
    <property type="evidence" value="ECO:0007669"/>
    <property type="project" value="InterPro"/>
</dbReference>
<feature type="binding site" evidence="3">
    <location>
        <position position="101"/>
    </location>
    <ligand>
        <name>FAD</name>
        <dbReference type="ChEBI" id="CHEBI:57692"/>
    </ligand>
</feature>
<dbReference type="Gene3D" id="3.50.50.60">
    <property type="entry name" value="FAD/NAD(P)-binding domain"/>
    <property type="match status" value="1"/>
</dbReference>
<evidence type="ECO:0000256" key="1">
    <source>
        <dbReference type="ARBA" id="ARBA00010790"/>
    </source>
</evidence>
<feature type="active site" description="Proton donor" evidence="2">
    <location>
        <position position="514"/>
    </location>
</feature>
<dbReference type="PIRSF" id="PIRSF000137">
    <property type="entry name" value="Alcohol_oxidase"/>
    <property type="match status" value="1"/>
</dbReference>
<organism evidence="7 8">
    <name type="scientific">Phlebotomus papatasi</name>
    <name type="common">Sandfly</name>
    <dbReference type="NCBI Taxonomy" id="29031"/>
    <lineage>
        <taxon>Eukaryota</taxon>
        <taxon>Metazoa</taxon>
        <taxon>Ecdysozoa</taxon>
        <taxon>Arthropoda</taxon>
        <taxon>Hexapoda</taxon>
        <taxon>Insecta</taxon>
        <taxon>Pterygota</taxon>
        <taxon>Neoptera</taxon>
        <taxon>Endopterygota</taxon>
        <taxon>Diptera</taxon>
        <taxon>Nematocera</taxon>
        <taxon>Psychodoidea</taxon>
        <taxon>Psychodidae</taxon>
        <taxon>Phlebotomus</taxon>
        <taxon>Phlebotomus</taxon>
    </lineage>
</organism>
<feature type="binding site" evidence="3">
    <location>
        <position position="235"/>
    </location>
    <ligand>
        <name>FAD</name>
        <dbReference type="ChEBI" id="CHEBI:57692"/>
    </ligand>
</feature>
<dbReference type="PANTHER" id="PTHR11552:SF208">
    <property type="entry name" value="RE36204P-RELATED"/>
    <property type="match status" value="1"/>
</dbReference>
<dbReference type="EMBL" id="AJVK01032026">
    <property type="status" value="NOT_ANNOTATED_CDS"/>
    <property type="molecule type" value="Genomic_DNA"/>
</dbReference>
<dbReference type="Pfam" id="PF00732">
    <property type="entry name" value="GMC_oxred_N"/>
    <property type="match status" value="1"/>
</dbReference>